<comment type="caution">
    <text evidence="2">The sequence shown here is derived from an EMBL/GenBank/DDBJ whole genome shotgun (WGS) entry which is preliminary data.</text>
</comment>
<sequence>MNVYEYAMKVEKDGEAYYRELASKAPNKGLKKVFTLLADAEVKHYRVFKNMLDKENVDADTMDIMTDTKTIFETLSEEQPDASFQADEVEYYEEAIKREDDAYIFYLNKANELEDEQERIIFLKIAQEEMKHKEVLENILSFIQAPQNWVGSAEF</sequence>
<dbReference type="GO" id="GO:0016491">
    <property type="term" value="F:oxidoreductase activity"/>
    <property type="evidence" value="ECO:0007669"/>
    <property type="project" value="InterPro"/>
</dbReference>
<dbReference type="InterPro" id="IPR009078">
    <property type="entry name" value="Ferritin-like_SF"/>
</dbReference>
<reference evidence="2 3" key="1">
    <citation type="submission" date="2017-10" db="EMBL/GenBank/DDBJ databases">
        <title>Genomics of the genus Arcobacter.</title>
        <authorList>
            <person name="Perez-Cataluna A."/>
            <person name="Figueras M.J."/>
        </authorList>
    </citation>
    <scope>NUCLEOTIDE SEQUENCE [LARGE SCALE GENOMIC DNA]</scope>
    <source>
        <strain evidence="2 3">CECT 8987</strain>
    </source>
</reference>
<organism evidence="2 3">
    <name type="scientific">Candidatus Marinarcus aquaticus</name>
    <dbReference type="NCBI Taxonomy" id="2044504"/>
    <lineage>
        <taxon>Bacteria</taxon>
        <taxon>Pseudomonadati</taxon>
        <taxon>Campylobacterota</taxon>
        <taxon>Epsilonproteobacteria</taxon>
        <taxon>Campylobacterales</taxon>
        <taxon>Arcobacteraceae</taxon>
        <taxon>Candidatus Marinarcus</taxon>
    </lineage>
</organism>
<dbReference type="Gene3D" id="1.20.1260.10">
    <property type="match status" value="1"/>
</dbReference>
<evidence type="ECO:0000259" key="1">
    <source>
        <dbReference type="Pfam" id="PF02915"/>
    </source>
</evidence>
<evidence type="ECO:0000313" key="2">
    <source>
        <dbReference type="EMBL" id="RXJ60814.1"/>
    </source>
</evidence>
<dbReference type="Proteomes" id="UP000290657">
    <property type="component" value="Unassembled WGS sequence"/>
</dbReference>
<dbReference type="RefSeq" id="WP_128994949.1">
    <property type="nucleotide sequence ID" value="NZ_PDKN01000001.1"/>
</dbReference>
<dbReference type="EMBL" id="PDKN01000001">
    <property type="protein sequence ID" value="RXJ60814.1"/>
    <property type="molecule type" value="Genomic_DNA"/>
</dbReference>
<dbReference type="AlphaFoldDB" id="A0A4Q0XVW9"/>
<dbReference type="CDD" id="cd01045">
    <property type="entry name" value="Ferritin_like_AB"/>
    <property type="match status" value="1"/>
</dbReference>
<keyword evidence="3" id="KW-1185">Reference proteome</keyword>
<evidence type="ECO:0000313" key="3">
    <source>
        <dbReference type="Proteomes" id="UP000290657"/>
    </source>
</evidence>
<protein>
    <submittedName>
        <fullName evidence="2">Rubrerythrin</fullName>
    </submittedName>
</protein>
<dbReference type="PANTHER" id="PTHR33531">
    <property type="entry name" value="RUBRERYTHRIN SUBFAMILY"/>
    <property type="match status" value="1"/>
</dbReference>
<dbReference type="InterPro" id="IPR003251">
    <property type="entry name" value="Rr_diiron-bd_dom"/>
</dbReference>
<accession>A0A4Q0XVW9</accession>
<dbReference type="SUPFAM" id="SSF47240">
    <property type="entry name" value="Ferritin-like"/>
    <property type="match status" value="1"/>
</dbReference>
<dbReference type="GO" id="GO:0046872">
    <property type="term" value="F:metal ion binding"/>
    <property type="evidence" value="ECO:0007669"/>
    <property type="project" value="InterPro"/>
</dbReference>
<dbReference type="Pfam" id="PF02915">
    <property type="entry name" value="Rubrerythrin"/>
    <property type="match status" value="1"/>
</dbReference>
<dbReference type="PANTHER" id="PTHR33531:SF7">
    <property type="entry name" value="HYPOTHETICAL MEMBRANE PROTEIN, CONSERVED"/>
    <property type="match status" value="1"/>
</dbReference>
<dbReference type="InterPro" id="IPR012347">
    <property type="entry name" value="Ferritin-like"/>
</dbReference>
<name>A0A4Q0XVW9_9BACT</name>
<feature type="domain" description="Rubrerythrin diiron-binding" evidence="1">
    <location>
        <begin position="5"/>
        <end position="139"/>
    </location>
</feature>
<proteinExistence type="predicted"/>
<dbReference type="OrthoDB" id="9792569at2"/>
<gene>
    <name evidence="2" type="ORF">CRV04_02025</name>
</gene>